<evidence type="ECO:0000256" key="2">
    <source>
        <dbReference type="ARBA" id="ARBA00022448"/>
    </source>
</evidence>
<feature type="transmembrane region" description="Helical" evidence="9">
    <location>
        <begin position="131"/>
        <end position="153"/>
    </location>
</feature>
<proteinExistence type="predicted"/>
<dbReference type="PIRSF" id="PIRSF006351">
    <property type="entry name" value="PTS_EIIC-Cellobiose"/>
    <property type="match status" value="1"/>
</dbReference>
<accession>A0A919WIF5</accession>
<dbReference type="GO" id="GO:1901264">
    <property type="term" value="P:carbohydrate derivative transport"/>
    <property type="evidence" value="ECO:0007669"/>
    <property type="project" value="TreeGrafter"/>
</dbReference>
<evidence type="ECO:0000256" key="5">
    <source>
        <dbReference type="ARBA" id="ARBA00022692"/>
    </source>
</evidence>
<dbReference type="InterPro" id="IPR004501">
    <property type="entry name" value="PTS_EIIC_3"/>
</dbReference>
<sequence length="423" mass="45527">MSARTEAIQGNLQRIAGKIGENKYLKSVSEGLLLALPAIIIGALSTLIANINLEAYQKFITETGLKSVLSLPSSVTISIIALYAVFCIAYRLASLFNHDGVVAGIISLICFLAVTPFATLDEASVIPVKFLGAQGLFVAIIVGLLSARLYVYIVDHNWTIKMPAGVPPTVEKTFAGLLPGIVIVVIFTIISGLFRLTSFESAHEFVYSFIQAPLLNLGGGFWSMVILVLVIHTLWLFGIHGTLSILPILYGVWIPLGLENLEAIAAGNPPENIVNTGFLIVVVIIGGAGATLSLGLLLTFFTKSQRYKTLGKLALPPVIFGINEPLIFGLPIVLNPYMVVPFIVAPLTNAIISYILMDIGIFPLVNGLHIPLGTPVFVNSVLAGSAFLIILQIILIVLNMLIYYPFVKLLDKKALEEEHTNPA</sequence>
<keyword evidence="7 8" id="KW-0472">Membrane</keyword>
<evidence type="ECO:0000256" key="4">
    <source>
        <dbReference type="ARBA" id="ARBA00022597"/>
    </source>
</evidence>
<feature type="transmembrane region" description="Helical" evidence="9">
    <location>
        <begin position="174"/>
        <end position="194"/>
    </location>
</feature>
<evidence type="ECO:0000313" key="11">
    <source>
        <dbReference type="EMBL" id="GIN62334.1"/>
    </source>
</evidence>
<feature type="transmembrane region" description="Helical" evidence="9">
    <location>
        <begin position="100"/>
        <end position="119"/>
    </location>
</feature>
<dbReference type="GO" id="GO:0009401">
    <property type="term" value="P:phosphoenolpyruvate-dependent sugar phosphotransferase system"/>
    <property type="evidence" value="ECO:0007669"/>
    <property type="project" value="InterPro"/>
</dbReference>
<feature type="transmembrane region" description="Helical" evidence="9">
    <location>
        <begin position="206"/>
        <end position="230"/>
    </location>
</feature>
<evidence type="ECO:0000256" key="3">
    <source>
        <dbReference type="ARBA" id="ARBA00022475"/>
    </source>
</evidence>
<dbReference type="GO" id="GO:0008982">
    <property type="term" value="F:protein-N(PI)-phosphohistidine-sugar phosphotransferase activity"/>
    <property type="evidence" value="ECO:0007669"/>
    <property type="project" value="UniProtKB-UniRule"/>
</dbReference>
<dbReference type="PROSITE" id="PS51105">
    <property type="entry name" value="PTS_EIIC_TYPE_3"/>
    <property type="match status" value="1"/>
</dbReference>
<feature type="transmembrane region" description="Helical" evidence="9">
    <location>
        <begin position="32"/>
        <end position="51"/>
    </location>
</feature>
<organism evidence="11 12">
    <name type="scientific">Robertmurraya siralis</name>
    <dbReference type="NCBI Taxonomy" id="77777"/>
    <lineage>
        <taxon>Bacteria</taxon>
        <taxon>Bacillati</taxon>
        <taxon>Bacillota</taxon>
        <taxon>Bacilli</taxon>
        <taxon>Bacillales</taxon>
        <taxon>Bacillaceae</taxon>
        <taxon>Robertmurraya</taxon>
    </lineage>
</organism>
<dbReference type="InterPro" id="IPR004796">
    <property type="entry name" value="PTS_IIC_cello"/>
</dbReference>
<evidence type="ECO:0000259" key="10">
    <source>
        <dbReference type="PROSITE" id="PS51105"/>
    </source>
</evidence>
<gene>
    <name evidence="11" type="ORF">J27TS8_23270</name>
</gene>
<dbReference type="InterPro" id="IPR051088">
    <property type="entry name" value="PTS_Sugar-EIIC/EIIB"/>
</dbReference>
<name>A0A919WIF5_9BACI</name>
<dbReference type="Proteomes" id="UP000682111">
    <property type="component" value="Unassembled WGS sequence"/>
</dbReference>
<feature type="transmembrane region" description="Helical" evidence="9">
    <location>
        <begin position="377"/>
        <end position="404"/>
    </location>
</feature>
<feature type="transmembrane region" description="Helical" evidence="9">
    <location>
        <begin position="71"/>
        <end position="93"/>
    </location>
</feature>
<keyword evidence="2 8" id="KW-0813">Transport</keyword>
<feature type="transmembrane region" description="Helical" evidence="9">
    <location>
        <begin position="237"/>
        <end position="258"/>
    </location>
</feature>
<evidence type="ECO:0000256" key="7">
    <source>
        <dbReference type="ARBA" id="ARBA00023136"/>
    </source>
</evidence>
<evidence type="ECO:0000256" key="6">
    <source>
        <dbReference type="ARBA" id="ARBA00022989"/>
    </source>
</evidence>
<evidence type="ECO:0000313" key="12">
    <source>
        <dbReference type="Proteomes" id="UP000682111"/>
    </source>
</evidence>
<dbReference type="PANTHER" id="PTHR33989:SF4">
    <property type="entry name" value="PTS SYSTEM N,N'-DIACETYLCHITOBIOSE-SPECIFIC EIIC COMPONENT"/>
    <property type="match status" value="1"/>
</dbReference>
<evidence type="ECO:0000256" key="8">
    <source>
        <dbReference type="PIRNR" id="PIRNR006351"/>
    </source>
</evidence>
<feature type="transmembrane region" description="Helical" evidence="9">
    <location>
        <begin position="278"/>
        <end position="301"/>
    </location>
</feature>
<dbReference type="PANTHER" id="PTHR33989">
    <property type="match status" value="1"/>
</dbReference>
<keyword evidence="12" id="KW-1185">Reference proteome</keyword>
<comment type="function">
    <text evidence="8">The phosphoenolpyruvate-dependent sugar phosphotransferase system (PTS), a major carbohydrate active -transport system, catalyzes the phosphorylation of incoming sugar substrates concomitant with their translocation across the cell membrane.</text>
</comment>
<comment type="caution">
    <text evidence="11">The sequence shown here is derived from an EMBL/GenBank/DDBJ whole genome shotgun (WGS) entry which is preliminary data.</text>
</comment>
<evidence type="ECO:0000256" key="9">
    <source>
        <dbReference type="SAM" id="Phobius"/>
    </source>
</evidence>
<keyword evidence="4 8" id="KW-0762">Sugar transport</keyword>
<protein>
    <recommendedName>
        <fullName evidence="8">Permease IIC component</fullName>
    </recommendedName>
</protein>
<comment type="subcellular location">
    <subcellularLocation>
        <location evidence="1">Cell membrane</location>
        <topology evidence="1">Multi-pass membrane protein</topology>
    </subcellularLocation>
</comment>
<dbReference type="RefSeq" id="WP_212933698.1">
    <property type="nucleotide sequence ID" value="NZ_BORC01000003.1"/>
</dbReference>
<dbReference type="InterPro" id="IPR003352">
    <property type="entry name" value="PTS_EIIC"/>
</dbReference>
<feature type="domain" description="PTS EIIC type-3" evidence="10">
    <location>
        <begin position="8"/>
        <end position="406"/>
    </location>
</feature>
<dbReference type="EMBL" id="BORC01000003">
    <property type="protein sequence ID" value="GIN62334.1"/>
    <property type="molecule type" value="Genomic_DNA"/>
</dbReference>
<dbReference type="AlphaFoldDB" id="A0A919WIF5"/>
<feature type="transmembrane region" description="Helical" evidence="9">
    <location>
        <begin position="340"/>
        <end position="365"/>
    </location>
</feature>
<dbReference type="Pfam" id="PF02378">
    <property type="entry name" value="PTS_EIIC"/>
    <property type="match status" value="1"/>
</dbReference>
<dbReference type="GO" id="GO:0005886">
    <property type="term" value="C:plasma membrane"/>
    <property type="evidence" value="ECO:0007669"/>
    <property type="project" value="UniProtKB-SubCell"/>
</dbReference>
<keyword evidence="6 9" id="KW-1133">Transmembrane helix</keyword>
<keyword evidence="5 9" id="KW-0812">Transmembrane</keyword>
<dbReference type="NCBIfam" id="TIGR00410">
    <property type="entry name" value="lacE"/>
    <property type="match status" value="1"/>
</dbReference>
<keyword evidence="3 8" id="KW-1003">Cell membrane</keyword>
<feature type="transmembrane region" description="Helical" evidence="9">
    <location>
        <begin position="313"/>
        <end position="334"/>
    </location>
</feature>
<reference evidence="11" key="1">
    <citation type="submission" date="2021-03" db="EMBL/GenBank/DDBJ databases">
        <title>Antimicrobial resistance genes in bacteria isolated from Japanese honey, and their potential for conferring macrolide and lincosamide resistance in the American foulbrood pathogen Paenibacillus larvae.</title>
        <authorList>
            <person name="Okamoto M."/>
            <person name="Kumagai M."/>
            <person name="Kanamori H."/>
            <person name="Takamatsu D."/>
        </authorList>
    </citation>
    <scope>NUCLEOTIDE SEQUENCE</scope>
    <source>
        <strain evidence="11">J27TS8</strain>
    </source>
</reference>
<evidence type="ECO:0000256" key="1">
    <source>
        <dbReference type="ARBA" id="ARBA00004651"/>
    </source>
</evidence>